<comment type="caution">
    <text evidence="9">The sequence shown here is derived from an EMBL/GenBank/DDBJ whole genome shotgun (WGS) entry which is preliminary data.</text>
</comment>
<dbReference type="GO" id="GO:0005886">
    <property type="term" value="C:plasma membrane"/>
    <property type="evidence" value="ECO:0007669"/>
    <property type="project" value="UniProtKB-SubCell"/>
</dbReference>
<evidence type="ECO:0000256" key="4">
    <source>
        <dbReference type="ARBA" id="ARBA00022692"/>
    </source>
</evidence>
<evidence type="ECO:0000256" key="2">
    <source>
        <dbReference type="ARBA" id="ARBA00005262"/>
    </source>
</evidence>
<dbReference type="EMBL" id="JAAAIN010004846">
    <property type="protein sequence ID" value="KAG0277841.1"/>
    <property type="molecule type" value="Genomic_DNA"/>
</dbReference>
<proteinExistence type="inferred from homology"/>
<organism evidence="9 10">
    <name type="scientific">Linnemannia gamsii</name>
    <dbReference type="NCBI Taxonomy" id="64522"/>
    <lineage>
        <taxon>Eukaryota</taxon>
        <taxon>Fungi</taxon>
        <taxon>Fungi incertae sedis</taxon>
        <taxon>Mucoromycota</taxon>
        <taxon>Mortierellomycotina</taxon>
        <taxon>Mortierellomycetes</taxon>
        <taxon>Mortierellales</taxon>
        <taxon>Mortierellaceae</taxon>
        <taxon>Linnemannia</taxon>
    </lineage>
</organism>
<feature type="transmembrane region" description="Helical" evidence="8">
    <location>
        <begin position="146"/>
        <end position="170"/>
    </location>
</feature>
<keyword evidence="6 8" id="KW-0472">Membrane</keyword>
<evidence type="ECO:0008006" key="11">
    <source>
        <dbReference type="Google" id="ProtNLM"/>
    </source>
</evidence>
<feature type="non-terminal residue" evidence="9">
    <location>
        <position position="349"/>
    </location>
</feature>
<dbReference type="Pfam" id="PF02417">
    <property type="entry name" value="Chromate_transp"/>
    <property type="match status" value="2"/>
</dbReference>
<dbReference type="Proteomes" id="UP000823405">
    <property type="component" value="Unassembled WGS sequence"/>
</dbReference>
<dbReference type="InterPro" id="IPR052518">
    <property type="entry name" value="CHR_Transporter"/>
</dbReference>
<keyword evidence="4 8" id="KW-0812">Transmembrane</keyword>
<dbReference type="InterPro" id="IPR003370">
    <property type="entry name" value="Chromate_transpt"/>
</dbReference>
<reference evidence="9" key="1">
    <citation type="journal article" date="2020" name="Fungal Divers.">
        <title>Resolving the Mortierellaceae phylogeny through synthesis of multi-gene phylogenetics and phylogenomics.</title>
        <authorList>
            <person name="Vandepol N."/>
            <person name="Liber J."/>
            <person name="Desiro A."/>
            <person name="Na H."/>
            <person name="Kennedy M."/>
            <person name="Barry K."/>
            <person name="Grigoriev I.V."/>
            <person name="Miller A.N."/>
            <person name="O'Donnell K."/>
            <person name="Stajich J.E."/>
            <person name="Bonito G."/>
        </authorList>
    </citation>
    <scope>NUCLEOTIDE SEQUENCE</scope>
    <source>
        <strain evidence="9">NVP60</strain>
    </source>
</reference>
<feature type="transmembrane region" description="Helical" evidence="8">
    <location>
        <begin position="256"/>
        <end position="275"/>
    </location>
</feature>
<evidence type="ECO:0000256" key="5">
    <source>
        <dbReference type="ARBA" id="ARBA00022989"/>
    </source>
</evidence>
<feature type="region of interest" description="Disordered" evidence="7">
    <location>
        <begin position="1"/>
        <end position="32"/>
    </location>
</feature>
<evidence type="ECO:0000313" key="10">
    <source>
        <dbReference type="Proteomes" id="UP000823405"/>
    </source>
</evidence>
<keyword evidence="5 8" id="KW-1133">Transmembrane helix</keyword>
<feature type="transmembrane region" description="Helical" evidence="8">
    <location>
        <begin position="220"/>
        <end position="244"/>
    </location>
</feature>
<name>A0A9P6UDU2_9FUNG</name>
<evidence type="ECO:0000256" key="8">
    <source>
        <dbReference type="SAM" id="Phobius"/>
    </source>
</evidence>
<evidence type="ECO:0000256" key="7">
    <source>
        <dbReference type="SAM" id="MobiDB-lite"/>
    </source>
</evidence>
<accession>A0A9P6UDU2</accession>
<evidence type="ECO:0000313" key="9">
    <source>
        <dbReference type="EMBL" id="KAG0277841.1"/>
    </source>
</evidence>
<evidence type="ECO:0000256" key="1">
    <source>
        <dbReference type="ARBA" id="ARBA00004651"/>
    </source>
</evidence>
<feature type="transmembrane region" description="Helical" evidence="8">
    <location>
        <begin position="182"/>
        <end position="200"/>
    </location>
</feature>
<evidence type="ECO:0000256" key="3">
    <source>
        <dbReference type="ARBA" id="ARBA00022475"/>
    </source>
</evidence>
<gene>
    <name evidence="9" type="ORF">BGZ97_009828</name>
</gene>
<feature type="transmembrane region" description="Helical" evidence="8">
    <location>
        <begin position="296"/>
        <end position="316"/>
    </location>
</feature>
<dbReference type="GO" id="GO:0015109">
    <property type="term" value="F:chromate transmembrane transporter activity"/>
    <property type="evidence" value="ECO:0007669"/>
    <property type="project" value="InterPro"/>
</dbReference>
<dbReference type="PANTHER" id="PTHR43663">
    <property type="entry name" value="CHROMATE TRANSPORT PROTEIN-RELATED"/>
    <property type="match status" value="1"/>
</dbReference>
<dbReference type="PIRSF" id="PIRSF004810">
    <property type="entry name" value="ChrA"/>
    <property type="match status" value="1"/>
</dbReference>
<sequence>MSKTKVDDNTTTNGDRMSEKHAPSPLPPSNTLATTIAIPSTLPIDPTTTNDDNSPLAPLNEFEDFTNLPQNLTLLQIFRIFLLDFGLHAWGGSVAQIALLKTELVQKRRWITIARFNRVYAVYQMLPGPEAAEICMFFGCLVGGRWGGIVAGLGFILPGFLAMVLLSYLYTVAGLENIYFNASFRALQPVVAAMVLKAVFQIGEHSFISNKTKQFNKVLFILAILSALQSALRINYFITLGVFGVVNNFYARGWRYAAGIVMLLNYIGYIVYVVFKGVPSPSALALGVAAIPDMPHLLALGLVAGSLSFGGAYTSIPFIQAEAVVLGGWLAKQTFLDGIALGNIIPAPL</sequence>
<dbReference type="InterPro" id="IPR014047">
    <property type="entry name" value="Chr_Tranpt_l_chain"/>
</dbReference>
<keyword evidence="10" id="KW-1185">Reference proteome</keyword>
<comment type="subcellular location">
    <subcellularLocation>
        <location evidence="1">Cell membrane</location>
        <topology evidence="1">Multi-pass membrane protein</topology>
    </subcellularLocation>
</comment>
<dbReference type="AlphaFoldDB" id="A0A9P6UDU2"/>
<evidence type="ECO:0000256" key="6">
    <source>
        <dbReference type="ARBA" id="ARBA00023136"/>
    </source>
</evidence>
<dbReference type="PANTHER" id="PTHR43663:SF1">
    <property type="entry name" value="CHROMATE TRANSPORTER"/>
    <property type="match status" value="1"/>
</dbReference>
<protein>
    <recommendedName>
        <fullName evidence="11">Chromate transporter</fullName>
    </recommendedName>
</protein>
<dbReference type="OrthoDB" id="2160638at2759"/>
<comment type="similarity">
    <text evidence="2">Belongs to the chromate ion transporter (CHR) (TC 2.A.51) family.</text>
</comment>
<keyword evidence="3" id="KW-1003">Cell membrane</keyword>